<gene>
    <name evidence="1" type="ORF">Ctaglu_33120</name>
</gene>
<dbReference type="Proteomes" id="UP000287872">
    <property type="component" value="Unassembled WGS sequence"/>
</dbReference>
<dbReference type="AlphaFoldDB" id="A0A401UQ81"/>
<protein>
    <submittedName>
        <fullName evidence="1">Uncharacterized protein</fullName>
    </submittedName>
</protein>
<name>A0A401UQ81_9CLOT</name>
<evidence type="ECO:0000313" key="2">
    <source>
        <dbReference type="Proteomes" id="UP000287872"/>
    </source>
</evidence>
<reference evidence="1 2" key="1">
    <citation type="submission" date="2018-11" db="EMBL/GenBank/DDBJ databases">
        <title>Genome sequencing and assembly of Clostridium tagluense strain A121.</title>
        <authorList>
            <person name="Murakami T."/>
            <person name="Segawa T."/>
            <person name="Shcherbakova V.A."/>
            <person name="Mori H."/>
            <person name="Yoshimura Y."/>
        </authorList>
    </citation>
    <scope>NUCLEOTIDE SEQUENCE [LARGE SCALE GENOMIC DNA]</scope>
    <source>
        <strain evidence="1 2">A121</strain>
    </source>
</reference>
<comment type="caution">
    <text evidence="1">The sequence shown here is derived from an EMBL/GenBank/DDBJ whole genome shotgun (WGS) entry which is preliminary data.</text>
</comment>
<proteinExistence type="predicted"/>
<organism evidence="1 2">
    <name type="scientific">Clostridium tagluense</name>
    <dbReference type="NCBI Taxonomy" id="360422"/>
    <lineage>
        <taxon>Bacteria</taxon>
        <taxon>Bacillati</taxon>
        <taxon>Bacillota</taxon>
        <taxon>Clostridia</taxon>
        <taxon>Eubacteriales</taxon>
        <taxon>Clostridiaceae</taxon>
        <taxon>Clostridium</taxon>
    </lineage>
</organism>
<evidence type="ECO:0000313" key="1">
    <source>
        <dbReference type="EMBL" id="GCD11689.1"/>
    </source>
</evidence>
<accession>A0A401UQ81</accession>
<keyword evidence="2" id="KW-1185">Reference proteome</keyword>
<sequence length="79" mass="9172">MTVENAKKTIDEMVTYWKNNSMTFSELKALEHASEALGKKMPQTIELDKNGLVWCSECHQILNYVDKYCSHCGQRLMKE</sequence>
<dbReference type="EMBL" id="BHYK01000021">
    <property type="protein sequence ID" value="GCD11689.1"/>
    <property type="molecule type" value="Genomic_DNA"/>
</dbReference>